<keyword evidence="5" id="KW-0804">Transcription</keyword>
<dbReference type="InterPro" id="IPR036634">
    <property type="entry name" value="PRD_sf"/>
</dbReference>
<dbReference type="InterPro" id="IPR036388">
    <property type="entry name" value="WH-like_DNA-bd_sf"/>
</dbReference>
<evidence type="ECO:0000259" key="8">
    <source>
        <dbReference type="PROSITE" id="PS51372"/>
    </source>
</evidence>
<dbReference type="Pfam" id="PF08279">
    <property type="entry name" value="HTH_11"/>
    <property type="match status" value="1"/>
</dbReference>
<accession>A0ABQ2DUG6</accession>
<evidence type="ECO:0000256" key="3">
    <source>
        <dbReference type="ARBA" id="ARBA00023015"/>
    </source>
</evidence>
<dbReference type="Gene3D" id="3.40.50.2300">
    <property type="match status" value="1"/>
</dbReference>
<feature type="domain" description="PTS EIIB type-2" evidence="7">
    <location>
        <begin position="415"/>
        <end position="503"/>
    </location>
</feature>
<dbReference type="SUPFAM" id="SSF52794">
    <property type="entry name" value="PTS system IIB component-like"/>
    <property type="match status" value="1"/>
</dbReference>
<evidence type="ECO:0000256" key="2">
    <source>
        <dbReference type="ARBA" id="ARBA00022737"/>
    </source>
</evidence>
<dbReference type="Gene3D" id="1.10.1790.10">
    <property type="entry name" value="PRD domain"/>
    <property type="match status" value="2"/>
</dbReference>
<keyword evidence="1" id="KW-0808">Transferase</keyword>
<dbReference type="InterPro" id="IPR007737">
    <property type="entry name" value="Mga_HTH"/>
</dbReference>
<dbReference type="PROSITE" id="PS00372">
    <property type="entry name" value="PTS_EIIA_TYPE_2_HIS"/>
    <property type="match status" value="1"/>
</dbReference>
<dbReference type="Gene3D" id="3.40.930.10">
    <property type="entry name" value="Mannitol-specific EII, Chain A"/>
    <property type="match status" value="1"/>
</dbReference>
<dbReference type="Pfam" id="PF05043">
    <property type="entry name" value="Mga"/>
    <property type="match status" value="1"/>
</dbReference>
<dbReference type="PROSITE" id="PS51094">
    <property type="entry name" value="PTS_EIIA_TYPE_2"/>
    <property type="match status" value="1"/>
</dbReference>
<organism evidence="9 10">
    <name type="scientific">Virgibacillus kapii</name>
    <dbReference type="NCBI Taxonomy" id="1638645"/>
    <lineage>
        <taxon>Bacteria</taxon>
        <taxon>Bacillati</taxon>
        <taxon>Bacillota</taxon>
        <taxon>Bacilli</taxon>
        <taxon>Bacillales</taxon>
        <taxon>Bacillaceae</taxon>
        <taxon>Virgibacillus</taxon>
    </lineage>
</organism>
<protein>
    <submittedName>
        <fullName evidence="9">Transcriptional antiterminator</fullName>
    </submittedName>
</protein>
<dbReference type="Pfam" id="PF00874">
    <property type="entry name" value="PRD"/>
    <property type="match status" value="2"/>
</dbReference>
<dbReference type="PANTHER" id="PTHR30185">
    <property type="entry name" value="CRYPTIC BETA-GLUCOSIDE BGL OPERON ANTITERMINATOR"/>
    <property type="match status" value="1"/>
</dbReference>
<dbReference type="EMBL" id="BMPN01000009">
    <property type="protein sequence ID" value="GGJ73800.1"/>
    <property type="molecule type" value="Genomic_DNA"/>
</dbReference>
<keyword evidence="4" id="KW-0010">Activator</keyword>
<dbReference type="SUPFAM" id="SSF63520">
    <property type="entry name" value="PTS-regulatory domain, PRD"/>
    <property type="match status" value="2"/>
</dbReference>
<evidence type="ECO:0000256" key="1">
    <source>
        <dbReference type="ARBA" id="ARBA00022679"/>
    </source>
</evidence>
<dbReference type="SUPFAM" id="SSF46785">
    <property type="entry name" value="Winged helix' DNA-binding domain"/>
    <property type="match status" value="1"/>
</dbReference>
<feature type="domain" description="PRD" evidence="8">
    <location>
        <begin position="303"/>
        <end position="410"/>
    </location>
</feature>
<dbReference type="InterPro" id="IPR013011">
    <property type="entry name" value="PTS_EIIB_2"/>
</dbReference>
<dbReference type="SUPFAM" id="SSF55804">
    <property type="entry name" value="Phoshotransferase/anion transport protein"/>
    <property type="match status" value="1"/>
</dbReference>
<gene>
    <name evidence="9" type="ORF">GCM10007111_39290</name>
</gene>
<keyword evidence="3" id="KW-0805">Transcription regulation</keyword>
<dbReference type="InterPro" id="IPR003501">
    <property type="entry name" value="PTS_EIIB_2/3"/>
</dbReference>
<reference evidence="10" key="1">
    <citation type="journal article" date="2019" name="Int. J. Syst. Evol. Microbiol.">
        <title>The Global Catalogue of Microorganisms (GCM) 10K type strain sequencing project: providing services to taxonomists for standard genome sequencing and annotation.</title>
        <authorList>
            <consortium name="The Broad Institute Genomics Platform"/>
            <consortium name="The Broad Institute Genome Sequencing Center for Infectious Disease"/>
            <person name="Wu L."/>
            <person name="Ma J."/>
        </authorList>
    </citation>
    <scope>NUCLEOTIDE SEQUENCE [LARGE SCALE GENOMIC DNA]</scope>
    <source>
        <strain evidence="10">JCM 30071</strain>
    </source>
</reference>
<dbReference type="InterPro" id="IPR036390">
    <property type="entry name" value="WH_DNA-bd_sf"/>
</dbReference>
<dbReference type="InterPro" id="IPR013196">
    <property type="entry name" value="HTH_11"/>
</dbReference>
<dbReference type="PROSITE" id="PS51099">
    <property type="entry name" value="PTS_EIIB_TYPE_2"/>
    <property type="match status" value="1"/>
</dbReference>
<sequence>MMVLDKRRAHLLSLLIQEENPIHANALSEIIGVSSRTIYYDLQQVNDWLENQELQPIQSIYGKGYLLVSDVKEELQGQGIHITDEYEYQLAESERQYLLMIKLLIENQPSTMNQFIKLTQMSRSSLVKDLKTVRTYIDDYELTLTFTRPIGYQVNGLEENKRKLLLSILSRTILQSNSVILHKKIYQLLFANSQDKIRDMLLTIIHKAESKLHLTLTDEMVEMLIVQLLIMIKRIKVGQVVEVDSQEKEVLKQSTYFKASQFITNTLAEQFEMPVPFNEVCFLTMNLLGLKVHHDDFRNYTERELFGLQHVVHRMVSDFQKNACVIFNDREGLEKNLISHMKPSYYRLKYGVPYSNHLTENIQKNYTDIFHFTKQVVIHLQYYVGKPIPDDEVAYISLHFGGWLKKEKKQVNMNYKAIIVCENGIGTSNMLKTQLESLVAGLDVVAIQSIREFHINHYNVDVIFSTNYLKEKEIPVIHVAAILTNYEKERILKQINDMFHISSVNKNNTEHLMEVIEEFAVIQDPIGLKTALANLIENRKQLVKEIRKPMLNELLTANTIQFRDRVSNWREAITVAAEPLLHQKSIRSEYIQAMIDNVNELGPYIVMAPNIALPHARPEAGVERLGMSFLRLKEPVYFSDEEKHRAQLIIVLAAIDNETHLTALSQLTELLSEEEKVTHLIKAESIEDVQHMMKQVIKE</sequence>
<feature type="domain" description="PTS EIIA type-2" evidence="6">
    <location>
        <begin position="553"/>
        <end position="696"/>
    </location>
</feature>
<dbReference type="InterPro" id="IPR050661">
    <property type="entry name" value="BglG_antiterminators"/>
</dbReference>
<dbReference type="Gene3D" id="1.10.10.10">
    <property type="entry name" value="Winged helix-like DNA-binding domain superfamily/Winged helix DNA-binding domain"/>
    <property type="match status" value="1"/>
</dbReference>
<comment type="caution">
    <text evidence="9">The sequence shown here is derived from an EMBL/GenBank/DDBJ whole genome shotgun (WGS) entry which is preliminary data.</text>
</comment>
<dbReference type="CDD" id="cd00211">
    <property type="entry name" value="PTS_IIA_fru"/>
    <property type="match status" value="1"/>
</dbReference>
<evidence type="ECO:0000313" key="9">
    <source>
        <dbReference type="EMBL" id="GGJ73800.1"/>
    </source>
</evidence>
<keyword evidence="10" id="KW-1185">Reference proteome</keyword>
<dbReference type="RefSeq" id="WP_081674793.1">
    <property type="nucleotide sequence ID" value="NZ_BMPN01000009.1"/>
</dbReference>
<name>A0ABQ2DUG6_9BACI</name>
<evidence type="ECO:0000313" key="10">
    <source>
        <dbReference type="Proteomes" id="UP000634435"/>
    </source>
</evidence>
<dbReference type="PANTHER" id="PTHR30185:SF9">
    <property type="entry name" value="MANNITOL-SPECIFIC PHOSPHOTRANSFERASE ENZYME IIA COMPONENT"/>
    <property type="match status" value="1"/>
</dbReference>
<dbReference type="Pfam" id="PF00359">
    <property type="entry name" value="PTS_EIIA_2"/>
    <property type="match status" value="1"/>
</dbReference>
<dbReference type="CDD" id="cd05568">
    <property type="entry name" value="PTS_IIB_bgl_like"/>
    <property type="match status" value="1"/>
</dbReference>
<keyword evidence="2" id="KW-0677">Repeat</keyword>
<proteinExistence type="predicted"/>
<dbReference type="InterPro" id="IPR016152">
    <property type="entry name" value="PTrfase/Anion_transptr"/>
</dbReference>
<evidence type="ECO:0000256" key="4">
    <source>
        <dbReference type="ARBA" id="ARBA00023159"/>
    </source>
</evidence>
<evidence type="ECO:0000259" key="7">
    <source>
        <dbReference type="PROSITE" id="PS51099"/>
    </source>
</evidence>
<dbReference type="InterPro" id="IPR036095">
    <property type="entry name" value="PTS_EIIB-like_sf"/>
</dbReference>
<evidence type="ECO:0000256" key="5">
    <source>
        <dbReference type="ARBA" id="ARBA00023163"/>
    </source>
</evidence>
<dbReference type="Proteomes" id="UP000634435">
    <property type="component" value="Unassembled WGS sequence"/>
</dbReference>
<dbReference type="PROSITE" id="PS51372">
    <property type="entry name" value="PRD_2"/>
    <property type="match status" value="2"/>
</dbReference>
<feature type="domain" description="PRD" evidence="8">
    <location>
        <begin position="192"/>
        <end position="297"/>
    </location>
</feature>
<dbReference type="InterPro" id="IPR011608">
    <property type="entry name" value="PRD"/>
</dbReference>
<dbReference type="InterPro" id="IPR002178">
    <property type="entry name" value="PTS_EIIA_type-2_dom"/>
</dbReference>
<dbReference type="Pfam" id="PF02302">
    <property type="entry name" value="PTS_IIB"/>
    <property type="match status" value="1"/>
</dbReference>
<evidence type="ECO:0000259" key="6">
    <source>
        <dbReference type="PROSITE" id="PS51094"/>
    </source>
</evidence>